<dbReference type="STRING" id="335541.Swol_0600"/>
<dbReference type="Pfam" id="PF00072">
    <property type="entry name" value="Response_reg"/>
    <property type="match status" value="1"/>
</dbReference>
<evidence type="ECO:0000313" key="7">
    <source>
        <dbReference type="Proteomes" id="UP000001968"/>
    </source>
</evidence>
<dbReference type="Gene3D" id="3.30.70.270">
    <property type="match status" value="1"/>
</dbReference>
<dbReference type="CDD" id="cd01949">
    <property type="entry name" value="GGDEF"/>
    <property type="match status" value="1"/>
</dbReference>
<dbReference type="PANTHER" id="PTHR45138">
    <property type="entry name" value="REGULATORY COMPONENTS OF SENSORY TRANSDUCTION SYSTEM"/>
    <property type="match status" value="1"/>
</dbReference>
<dbReference type="GO" id="GO:0052621">
    <property type="term" value="F:diguanylate cyclase activity"/>
    <property type="evidence" value="ECO:0007669"/>
    <property type="project" value="TreeGrafter"/>
</dbReference>
<accession>Q0AZC5</accession>
<dbReference type="Gene3D" id="3.40.50.2300">
    <property type="match status" value="1"/>
</dbReference>
<dbReference type="GO" id="GO:0005886">
    <property type="term" value="C:plasma membrane"/>
    <property type="evidence" value="ECO:0007669"/>
    <property type="project" value="TreeGrafter"/>
</dbReference>
<dbReference type="SUPFAM" id="SSF55073">
    <property type="entry name" value="Nucleotide cyclase"/>
    <property type="match status" value="1"/>
</dbReference>
<dbReference type="SMART" id="SM00267">
    <property type="entry name" value="GGDEF"/>
    <property type="match status" value="1"/>
</dbReference>
<dbReference type="InterPro" id="IPR050469">
    <property type="entry name" value="Diguanylate_Cyclase"/>
</dbReference>
<dbReference type="GO" id="GO:0043709">
    <property type="term" value="P:cell adhesion involved in single-species biofilm formation"/>
    <property type="evidence" value="ECO:0007669"/>
    <property type="project" value="TreeGrafter"/>
</dbReference>
<dbReference type="InterPro" id="IPR011006">
    <property type="entry name" value="CheY-like_superfamily"/>
</dbReference>
<gene>
    <name evidence="6" type="ordered locus">Swol_0600</name>
</gene>
<dbReference type="eggNOG" id="COG3706">
    <property type="taxonomic scope" value="Bacteria"/>
</dbReference>
<dbReference type="HOGENOM" id="CLU_000445_11_28_9"/>
<dbReference type="RefSeq" id="WP_011640034.1">
    <property type="nucleotide sequence ID" value="NC_008346.1"/>
</dbReference>
<dbReference type="GO" id="GO:1902201">
    <property type="term" value="P:negative regulation of bacterial-type flagellum-dependent cell motility"/>
    <property type="evidence" value="ECO:0007669"/>
    <property type="project" value="TreeGrafter"/>
</dbReference>
<feature type="domain" description="GGDEF" evidence="5">
    <location>
        <begin position="169"/>
        <end position="301"/>
    </location>
</feature>
<evidence type="ECO:0000256" key="2">
    <source>
        <dbReference type="ARBA" id="ARBA00024867"/>
    </source>
</evidence>
<evidence type="ECO:0000256" key="3">
    <source>
        <dbReference type="PROSITE-ProRule" id="PRU00169"/>
    </source>
</evidence>
<dbReference type="GO" id="GO:0000160">
    <property type="term" value="P:phosphorelay signal transduction system"/>
    <property type="evidence" value="ECO:0007669"/>
    <property type="project" value="InterPro"/>
</dbReference>
<evidence type="ECO:0000313" key="6">
    <source>
        <dbReference type="EMBL" id="ABI67929.1"/>
    </source>
</evidence>
<feature type="domain" description="Response regulatory" evidence="4">
    <location>
        <begin position="2"/>
        <end position="119"/>
    </location>
</feature>
<dbReference type="PROSITE" id="PS50110">
    <property type="entry name" value="RESPONSE_REGULATORY"/>
    <property type="match status" value="1"/>
</dbReference>
<comment type="function">
    <text evidence="2">May play the central regulatory role in sporulation. It may be an element of the effector pathway responsible for the activation of sporulation genes in response to nutritional stress. Spo0A may act in concert with spo0H (a sigma factor) to control the expression of some genes that are critical to the sporulation process.</text>
</comment>
<proteinExistence type="predicted"/>
<dbReference type="InterPro" id="IPR043128">
    <property type="entry name" value="Rev_trsase/Diguanyl_cyclase"/>
</dbReference>
<organism evidence="6 7">
    <name type="scientific">Syntrophomonas wolfei subsp. wolfei (strain DSM 2245B / Goettingen)</name>
    <dbReference type="NCBI Taxonomy" id="335541"/>
    <lineage>
        <taxon>Bacteria</taxon>
        <taxon>Bacillati</taxon>
        <taxon>Bacillota</taxon>
        <taxon>Clostridia</taxon>
        <taxon>Eubacteriales</taxon>
        <taxon>Syntrophomonadaceae</taxon>
        <taxon>Syntrophomonas</taxon>
    </lineage>
</organism>
<dbReference type="PROSITE" id="PS50887">
    <property type="entry name" value="GGDEF"/>
    <property type="match status" value="1"/>
</dbReference>
<dbReference type="KEGG" id="swo:Swol_0600"/>
<dbReference type="Pfam" id="PF00990">
    <property type="entry name" value="GGDEF"/>
    <property type="match status" value="1"/>
</dbReference>
<keyword evidence="7" id="KW-1185">Reference proteome</keyword>
<dbReference type="NCBIfam" id="TIGR00254">
    <property type="entry name" value="GGDEF"/>
    <property type="match status" value="1"/>
</dbReference>
<evidence type="ECO:0000259" key="5">
    <source>
        <dbReference type="PROSITE" id="PS50887"/>
    </source>
</evidence>
<dbReference type="SMART" id="SM00448">
    <property type="entry name" value="REC"/>
    <property type="match status" value="1"/>
</dbReference>
<reference evidence="7" key="1">
    <citation type="journal article" date="2010" name="Environ. Microbiol.">
        <title>The genome of Syntrophomonas wolfei: new insights into syntrophic metabolism and biohydrogen production.</title>
        <authorList>
            <person name="Sieber J.R."/>
            <person name="Sims D.R."/>
            <person name="Han C."/>
            <person name="Kim E."/>
            <person name="Lykidis A."/>
            <person name="Lapidus A.L."/>
            <person name="McDonnald E."/>
            <person name="Rohlin L."/>
            <person name="Culley D.E."/>
            <person name="Gunsalus R."/>
            <person name="McInerney M.J."/>
        </authorList>
    </citation>
    <scope>NUCLEOTIDE SEQUENCE [LARGE SCALE GENOMIC DNA]</scope>
    <source>
        <strain evidence="7">DSM 2245B / Goettingen</strain>
    </source>
</reference>
<dbReference type="InterPro" id="IPR029787">
    <property type="entry name" value="Nucleotide_cyclase"/>
</dbReference>
<dbReference type="SUPFAM" id="SSF52172">
    <property type="entry name" value="CheY-like"/>
    <property type="match status" value="1"/>
</dbReference>
<dbReference type="OrthoDB" id="9804955at2"/>
<evidence type="ECO:0000259" key="4">
    <source>
        <dbReference type="PROSITE" id="PS50110"/>
    </source>
</evidence>
<dbReference type="CDD" id="cd17574">
    <property type="entry name" value="REC_OmpR"/>
    <property type="match status" value="1"/>
</dbReference>
<evidence type="ECO:0000256" key="1">
    <source>
        <dbReference type="ARBA" id="ARBA00018672"/>
    </source>
</evidence>
<name>Q0AZC5_SYNWW</name>
<dbReference type="EMBL" id="CP000448">
    <property type="protein sequence ID" value="ABI67929.1"/>
    <property type="molecule type" value="Genomic_DNA"/>
</dbReference>
<protein>
    <recommendedName>
        <fullName evidence="1">Stage 0 sporulation protein A homolog</fullName>
    </recommendedName>
</protein>
<dbReference type="InterPro" id="IPR000160">
    <property type="entry name" value="GGDEF_dom"/>
</dbReference>
<dbReference type="PANTHER" id="PTHR45138:SF9">
    <property type="entry name" value="DIGUANYLATE CYCLASE DGCM-RELATED"/>
    <property type="match status" value="1"/>
</dbReference>
<keyword evidence="3" id="KW-0597">Phosphoprotein</keyword>
<dbReference type="FunFam" id="3.30.70.270:FF:000001">
    <property type="entry name" value="Diguanylate cyclase domain protein"/>
    <property type="match status" value="1"/>
</dbReference>
<dbReference type="InterPro" id="IPR001789">
    <property type="entry name" value="Sig_transdc_resp-reg_receiver"/>
</dbReference>
<dbReference type="Proteomes" id="UP000001968">
    <property type="component" value="Chromosome"/>
</dbReference>
<dbReference type="AlphaFoldDB" id="Q0AZC5"/>
<sequence>MRVLIADDDLISRTVVKALLSKWGYEVLEAGDGIQAWDILKEKDSPQLVLLDWMMPGIDGLELCRRLRQLDNNTYHYIILLTGRDSKEDIIGGLNAGADDYITKPFMPEELEVRLRVGKRILDLQQSLNEALEIQRYQAQHDLLTGIFNHAKILNILEKELYRAKRQNSNLAVIMGDLDHFKKVNDTYGHMAGDAVLVEVALRMKNTIRLYDSICRYGGEEFLLVLPGCSTEEAIIIANRILGSISQEPVVFNSTPIAVTISLGVAMKAAGDKTTAAELVQLADAALYKAKQNGRNRVEQA</sequence>
<feature type="modified residue" description="4-aspartylphosphate" evidence="3">
    <location>
        <position position="52"/>
    </location>
</feature>